<evidence type="ECO:0000313" key="2">
    <source>
        <dbReference type="Proteomes" id="UP000321192"/>
    </source>
</evidence>
<gene>
    <name evidence="1" type="ORF">E6Q80_10825</name>
</gene>
<dbReference type="Proteomes" id="UP000321192">
    <property type="component" value="Unassembled WGS sequence"/>
</dbReference>
<accession>A0A5C7SMV7</accession>
<dbReference type="AlphaFoldDB" id="A0A5C7SMV7"/>
<sequence length="63" mass="6751">MDATTVGVDLAKNIFVACVADCAGRIVERREFNRTGFLTWLGTLPAGTVIGMEACGSAHHWGR</sequence>
<name>A0A5C7SMV7_THASP</name>
<reference evidence="1 2" key="1">
    <citation type="submission" date="2018-09" db="EMBL/GenBank/DDBJ databases">
        <title>Metagenome Assembled Genomes from an Advanced Water Purification Facility.</title>
        <authorList>
            <person name="Stamps B.W."/>
            <person name="Spear J.R."/>
        </authorList>
    </citation>
    <scope>NUCLEOTIDE SEQUENCE [LARGE SCALE GENOMIC DNA]</scope>
    <source>
        <strain evidence="1">Bin_27_1</strain>
    </source>
</reference>
<proteinExistence type="predicted"/>
<feature type="non-terminal residue" evidence="1">
    <location>
        <position position="63"/>
    </location>
</feature>
<dbReference type="EMBL" id="SSFD01000169">
    <property type="protein sequence ID" value="TXH84742.1"/>
    <property type="molecule type" value="Genomic_DNA"/>
</dbReference>
<protein>
    <submittedName>
        <fullName evidence="1">IS110 family transposase</fullName>
    </submittedName>
</protein>
<comment type="caution">
    <text evidence="1">The sequence shown here is derived from an EMBL/GenBank/DDBJ whole genome shotgun (WGS) entry which is preliminary data.</text>
</comment>
<evidence type="ECO:0000313" key="1">
    <source>
        <dbReference type="EMBL" id="TXH84742.1"/>
    </source>
</evidence>
<organism evidence="1 2">
    <name type="scientific">Thauera aminoaromatica</name>
    <dbReference type="NCBI Taxonomy" id="164330"/>
    <lineage>
        <taxon>Bacteria</taxon>
        <taxon>Pseudomonadati</taxon>
        <taxon>Pseudomonadota</taxon>
        <taxon>Betaproteobacteria</taxon>
        <taxon>Rhodocyclales</taxon>
        <taxon>Zoogloeaceae</taxon>
        <taxon>Thauera</taxon>
    </lineage>
</organism>